<dbReference type="FunFam" id="1.10.3810.10:FF:000003">
    <property type="entry name" value="Penicillin-binding protein 1a"/>
    <property type="match status" value="1"/>
</dbReference>
<dbReference type="InterPro" id="IPR023346">
    <property type="entry name" value="Lysozyme-like_dom_sf"/>
</dbReference>
<comment type="catalytic activity">
    <reaction evidence="23">
        <text>Preferential cleavage: (Ac)2-L-Lys-D-Ala-|-D-Ala. Also transpeptidation of peptidyl-alanyl moieties that are N-acyl substituents of D-alanine.</text>
        <dbReference type="EC" id="3.4.16.4"/>
    </reaction>
</comment>
<name>T2GAH1_MEGG1</name>
<keyword evidence="10" id="KW-0645">Protease</keyword>
<dbReference type="SUPFAM" id="SSF56601">
    <property type="entry name" value="beta-lactamase/transpeptidase-like"/>
    <property type="match status" value="1"/>
</dbReference>
<evidence type="ECO:0000256" key="12">
    <source>
        <dbReference type="ARBA" id="ARBA00022679"/>
    </source>
</evidence>
<keyword evidence="20" id="KW-0046">Antibiotic resistance</keyword>
<dbReference type="InterPro" id="IPR001264">
    <property type="entry name" value="Glyco_trans_51"/>
</dbReference>
<feature type="domain" description="Glycosyl transferase family 51" evidence="29">
    <location>
        <begin position="59"/>
        <end position="232"/>
    </location>
</feature>
<feature type="region of interest" description="Disordered" evidence="27">
    <location>
        <begin position="781"/>
        <end position="822"/>
    </location>
</feature>
<dbReference type="Pfam" id="PF17092">
    <property type="entry name" value="PCB_OB"/>
    <property type="match status" value="1"/>
</dbReference>
<evidence type="ECO:0000313" key="31">
    <source>
        <dbReference type="EMBL" id="AGW13174.1"/>
    </source>
</evidence>
<organism evidence="31 32">
    <name type="scientific">Megalodesulfovibrio gigas (strain ATCC 19364 / DSM 1382 / NCIMB 9332 / VKM B-1759)</name>
    <name type="common">Desulfovibrio gigas</name>
    <dbReference type="NCBI Taxonomy" id="1121448"/>
    <lineage>
        <taxon>Bacteria</taxon>
        <taxon>Pseudomonadati</taxon>
        <taxon>Thermodesulfobacteriota</taxon>
        <taxon>Desulfovibrionia</taxon>
        <taxon>Desulfovibrionales</taxon>
        <taxon>Desulfovibrionaceae</taxon>
        <taxon>Megalodesulfovibrio</taxon>
    </lineage>
</organism>
<dbReference type="GO" id="GO:0009002">
    <property type="term" value="F:serine-type D-Ala-D-Ala carboxypeptidase activity"/>
    <property type="evidence" value="ECO:0007669"/>
    <property type="project" value="UniProtKB-EC"/>
</dbReference>
<keyword evidence="12" id="KW-0808">Transferase</keyword>
<dbReference type="PROSITE" id="PS51257">
    <property type="entry name" value="PROKAR_LIPOPROTEIN"/>
    <property type="match status" value="1"/>
</dbReference>
<comment type="pathway">
    <text evidence="26">Glycan biosynthesis.</text>
</comment>
<keyword evidence="13" id="KW-0812">Transmembrane</keyword>
<dbReference type="GO" id="GO:0005886">
    <property type="term" value="C:plasma membrane"/>
    <property type="evidence" value="ECO:0007669"/>
    <property type="project" value="UniProtKB-SubCell"/>
</dbReference>
<keyword evidence="22" id="KW-0961">Cell wall biogenesis/degradation</keyword>
<evidence type="ECO:0000256" key="14">
    <source>
        <dbReference type="ARBA" id="ARBA00022801"/>
    </source>
</evidence>
<evidence type="ECO:0000256" key="13">
    <source>
        <dbReference type="ARBA" id="ARBA00022692"/>
    </source>
</evidence>
<keyword evidence="8" id="KW-0997">Cell inner membrane</keyword>
<dbReference type="EC" id="3.4.16.4" evidence="5"/>
<evidence type="ECO:0000256" key="1">
    <source>
        <dbReference type="ARBA" id="ARBA00004249"/>
    </source>
</evidence>
<dbReference type="GO" id="GO:0008658">
    <property type="term" value="F:penicillin binding"/>
    <property type="evidence" value="ECO:0007669"/>
    <property type="project" value="InterPro"/>
</dbReference>
<dbReference type="eggNOG" id="COG5009">
    <property type="taxonomic scope" value="Bacteria"/>
</dbReference>
<evidence type="ECO:0000259" key="29">
    <source>
        <dbReference type="Pfam" id="PF00912"/>
    </source>
</evidence>
<evidence type="ECO:0000259" key="28">
    <source>
        <dbReference type="Pfam" id="PF00905"/>
    </source>
</evidence>
<proteinExistence type="inferred from homology"/>
<evidence type="ECO:0000256" key="27">
    <source>
        <dbReference type="SAM" id="MobiDB-lite"/>
    </source>
</evidence>
<evidence type="ECO:0000259" key="30">
    <source>
        <dbReference type="Pfam" id="PF17092"/>
    </source>
</evidence>
<keyword evidence="18" id="KW-1133">Transmembrane helix</keyword>
<dbReference type="Pfam" id="PF00905">
    <property type="entry name" value="Transpeptidase"/>
    <property type="match status" value="1"/>
</dbReference>
<dbReference type="Gene3D" id="3.40.710.10">
    <property type="entry name" value="DD-peptidase/beta-lactamase superfamily"/>
    <property type="match status" value="2"/>
</dbReference>
<comment type="similarity">
    <text evidence="3">In the C-terminal section; belongs to the transpeptidase family.</text>
</comment>
<dbReference type="NCBIfam" id="TIGR02074">
    <property type="entry name" value="PBP_1a_fam"/>
    <property type="match status" value="1"/>
</dbReference>
<dbReference type="InterPro" id="IPR012340">
    <property type="entry name" value="NA-bd_OB-fold"/>
</dbReference>
<dbReference type="Gene3D" id="1.10.3810.10">
    <property type="entry name" value="Biosynthetic peptidoglycan transglycosylase-like"/>
    <property type="match status" value="1"/>
</dbReference>
<keyword evidence="14" id="KW-0378">Hydrolase</keyword>
<dbReference type="EMBL" id="CP006585">
    <property type="protein sequence ID" value="AGW13174.1"/>
    <property type="molecule type" value="Genomic_DNA"/>
</dbReference>
<dbReference type="Gene3D" id="2.40.50.140">
    <property type="entry name" value="Nucleic acid-binding proteins"/>
    <property type="match status" value="1"/>
</dbReference>
<dbReference type="Proteomes" id="UP000016587">
    <property type="component" value="Chromosome"/>
</dbReference>
<evidence type="ECO:0000256" key="20">
    <source>
        <dbReference type="ARBA" id="ARBA00023251"/>
    </source>
</evidence>
<dbReference type="RefSeq" id="WP_021759969.1">
    <property type="nucleotide sequence ID" value="NC_022444.1"/>
</dbReference>
<evidence type="ECO:0000256" key="5">
    <source>
        <dbReference type="ARBA" id="ARBA00012448"/>
    </source>
</evidence>
<keyword evidence="32" id="KW-1185">Reference proteome</keyword>
<evidence type="ECO:0000313" key="32">
    <source>
        <dbReference type="Proteomes" id="UP000016587"/>
    </source>
</evidence>
<dbReference type="GO" id="GO:0009252">
    <property type="term" value="P:peptidoglycan biosynthetic process"/>
    <property type="evidence" value="ECO:0007669"/>
    <property type="project" value="UniProtKB-UniPathway"/>
</dbReference>
<keyword evidence="7" id="KW-1003">Cell membrane</keyword>
<evidence type="ECO:0000256" key="24">
    <source>
        <dbReference type="ARBA" id="ARBA00044770"/>
    </source>
</evidence>
<accession>T2GAH1</accession>
<protein>
    <recommendedName>
        <fullName evidence="6">Penicillin-binding protein 1A</fullName>
        <ecNumber evidence="24">2.4.99.28</ecNumber>
        <ecNumber evidence="5">3.4.16.4</ecNumber>
    </recommendedName>
</protein>
<evidence type="ECO:0000256" key="17">
    <source>
        <dbReference type="ARBA" id="ARBA00022984"/>
    </source>
</evidence>
<evidence type="ECO:0000256" key="23">
    <source>
        <dbReference type="ARBA" id="ARBA00034000"/>
    </source>
</evidence>
<dbReference type="SUPFAM" id="SSF53955">
    <property type="entry name" value="Lysozyme-like"/>
    <property type="match status" value="1"/>
</dbReference>
<evidence type="ECO:0000256" key="2">
    <source>
        <dbReference type="ARBA" id="ARBA00004752"/>
    </source>
</evidence>
<evidence type="ECO:0000256" key="10">
    <source>
        <dbReference type="ARBA" id="ARBA00022670"/>
    </source>
</evidence>
<evidence type="ECO:0000256" key="9">
    <source>
        <dbReference type="ARBA" id="ARBA00022645"/>
    </source>
</evidence>
<dbReference type="InterPro" id="IPR012338">
    <property type="entry name" value="Beta-lactam/transpept-like"/>
</dbReference>
<evidence type="ECO:0000256" key="26">
    <source>
        <dbReference type="ARBA" id="ARBA00060592"/>
    </source>
</evidence>
<dbReference type="GO" id="GO:0008955">
    <property type="term" value="F:peptidoglycan glycosyltransferase activity"/>
    <property type="evidence" value="ECO:0007669"/>
    <property type="project" value="UniProtKB-EC"/>
</dbReference>
<comment type="catalytic activity">
    <reaction evidence="25">
        <text>[GlcNAc-(1-&gt;4)-Mur2Ac(oyl-L-Ala-gamma-D-Glu-L-Lys-D-Ala-D-Ala)](n)-di-trans,octa-cis-undecaprenyl diphosphate + beta-D-GlcNAc-(1-&gt;4)-Mur2Ac(oyl-L-Ala-gamma-D-Glu-L-Lys-D-Ala-D-Ala)-di-trans,octa-cis-undecaprenyl diphosphate = [GlcNAc-(1-&gt;4)-Mur2Ac(oyl-L-Ala-gamma-D-Glu-L-Lys-D-Ala-D-Ala)](n+1)-di-trans,octa-cis-undecaprenyl diphosphate + di-trans,octa-cis-undecaprenyl diphosphate + H(+)</text>
        <dbReference type="Rhea" id="RHEA:23708"/>
        <dbReference type="Rhea" id="RHEA-COMP:9602"/>
        <dbReference type="Rhea" id="RHEA-COMP:9603"/>
        <dbReference type="ChEBI" id="CHEBI:15378"/>
        <dbReference type="ChEBI" id="CHEBI:58405"/>
        <dbReference type="ChEBI" id="CHEBI:60033"/>
        <dbReference type="ChEBI" id="CHEBI:78435"/>
        <dbReference type="EC" id="2.4.99.28"/>
    </reaction>
</comment>
<dbReference type="GO" id="GO:0006508">
    <property type="term" value="P:proteolysis"/>
    <property type="evidence" value="ECO:0007669"/>
    <property type="project" value="UniProtKB-KW"/>
</dbReference>
<evidence type="ECO:0000256" key="18">
    <source>
        <dbReference type="ARBA" id="ARBA00022989"/>
    </source>
</evidence>
<dbReference type="PANTHER" id="PTHR32282:SF27">
    <property type="entry name" value="PENICILLIN-BINDING PROTEIN 1A"/>
    <property type="match status" value="1"/>
</dbReference>
<dbReference type="EC" id="2.4.99.28" evidence="24"/>
<dbReference type="PATRIC" id="fig|1121448.10.peg.1320"/>
<dbReference type="InterPro" id="IPR036950">
    <property type="entry name" value="PBP_transglycosylase"/>
</dbReference>
<keyword evidence="21" id="KW-0511">Multifunctional enzyme</keyword>
<dbReference type="InterPro" id="IPR050396">
    <property type="entry name" value="Glycosyltr_51/Transpeptidase"/>
</dbReference>
<evidence type="ECO:0000256" key="19">
    <source>
        <dbReference type="ARBA" id="ARBA00023136"/>
    </source>
</evidence>
<dbReference type="GO" id="GO:0071555">
    <property type="term" value="P:cell wall organization"/>
    <property type="evidence" value="ECO:0007669"/>
    <property type="project" value="UniProtKB-KW"/>
</dbReference>
<keyword evidence="17" id="KW-0573">Peptidoglycan synthesis</keyword>
<dbReference type="HOGENOM" id="CLU_006354_2_4_7"/>
<reference evidence="31 32" key="1">
    <citation type="journal article" date="2013" name="J. Bacteriol.">
        <title>Roles of HynAB and Ech, the only two hydrogenases found in the model sulfate reducer Desulfovibrio gigas.</title>
        <authorList>
            <person name="Morais-Silva F.O."/>
            <person name="Santos C.I."/>
            <person name="Rodrigues R."/>
            <person name="Pereira I.A."/>
            <person name="Rodrigues-Pousada C."/>
        </authorList>
    </citation>
    <scope>NUCLEOTIDE SEQUENCE [LARGE SCALE GENOMIC DNA]</scope>
    <source>
        <strain evidence="32">ATCC 19364 / DSM 1382 / NCIMB 9332 / VKM B-1759</strain>
    </source>
</reference>
<dbReference type="Pfam" id="PF00912">
    <property type="entry name" value="Transgly"/>
    <property type="match status" value="1"/>
</dbReference>
<comment type="pathway">
    <text evidence="2">Cell wall biogenesis; peptidoglycan biosynthesis.</text>
</comment>
<evidence type="ECO:0000256" key="25">
    <source>
        <dbReference type="ARBA" id="ARBA00049902"/>
    </source>
</evidence>
<evidence type="ECO:0000256" key="6">
    <source>
        <dbReference type="ARBA" id="ARBA00018638"/>
    </source>
</evidence>
<gene>
    <name evidence="31" type="ORF">DGI_1323</name>
</gene>
<keyword evidence="9" id="KW-0121">Carboxypeptidase</keyword>
<dbReference type="GO" id="GO:0008360">
    <property type="term" value="P:regulation of cell shape"/>
    <property type="evidence" value="ECO:0007669"/>
    <property type="project" value="UniProtKB-KW"/>
</dbReference>
<evidence type="ECO:0000256" key="7">
    <source>
        <dbReference type="ARBA" id="ARBA00022475"/>
    </source>
</evidence>
<dbReference type="STRING" id="1121448.DGI_1323"/>
<dbReference type="KEGG" id="dgg:DGI_1323"/>
<evidence type="ECO:0000256" key="22">
    <source>
        <dbReference type="ARBA" id="ARBA00023316"/>
    </source>
</evidence>
<sequence>MKIRYYLACFGLLVVFLLVAAASIACFGLYMWVTRDLPDFQKLTDYEPSLVTTVYARDGQVLGYLYREKRFLVTLEDVPAHVVRAFLAMEDHTFYEHKGVDFPAILRAALANYEAGTIVQGASTINQQIIKQLLLTSQKKYERKLKEAVLAFRLDSRLTKDEILTIYLNQVFFGAGSYGVEAAAQTFFGKHVGELTLAEGALLAGMPKAPSLYNPYTNPEKAQSRKQVALMRLRELGWITTTQYEDALRQRLEFRPMPEPSWGLGAYYLEEVRRQLIEMLSRENVLKNGLPLDRYGEDAVYEKGLHVHTAVDLQHQAAAEMALRFGLEEYTRRHGWSGPVEQLKPDQWKEFLEREPTAADLEPGKWLQALVVGLKNGGAELRMGSRRGFIPASSMAWARWKKGGLRPGDVVWVSVEGPDVYMVDLDKAPAEQAAAARKLEDLRQALVRDQILLCALREKPQAQGAVISLEPPTGDVVAVVGGYDFNDSWFNRATQARRQPGSAFKPIVFSAALEHGYTPSSTVLDSPITVGSWSPKNYGGGYLGPMPMRVALAKSRNLVTVRMAAQMGIRKVIAHARKLGLEGEFPPYLPISLGAQVFTPLNLAQAYTAFARDGSYVKPRFIHSVRKAWGEEVLRIKPEAVRAISPENAYAMATMLQGVVQAGTGTRAKVLGRPVAGKTGTTNNEIDTWFMGFSPYLLTGVYVGFDELTPMGKGETGGRTALPIWAAYRLKVEGMYPVQDFAAPQLLDQTPTLRVAAVTVTDDLIHNDFMPFPHAEKAALVQGQGGEPSYGVSVSESPAPRPATRTKPPSATTSEELLKSMF</sequence>
<evidence type="ECO:0000256" key="21">
    <source>
        <dbReference type="ARBA" id="ARBA00023268"/>
    </source>
</evidence>
<evidence type="ECO:0000256" key="8">
    <source>
        <dbReference type="ARBA" id="ARBA00022519"/>
    </source>
</evidence>
<keyword evidence="15" id="KW-0133">Cell shape</keyword>
<evidence type="ECO:0000256" key="11">
    <source>
        <dbReference type="ARBA" id="ARBA00022676"/>
    </source>
</evidence>
<keyword evidence="16" id="KW-0735">Signal-anchor</keyword>
<dbReference type="AlphaFoldDB" id="T2GAH1"/>
<feature type="domain" description="Penicillin-binding protein OB-like" evidence="30">
    <location>
        <begin position="336"/>
        <end position="417"/>
    </location>
</feature>
<dbReference type="InterPro" id="IPR001460">
    <property type="entry name" value="PCN-bd_Tpept"/>
</dbReference>
<evidence type="ECO:0000256" key="15">
    <source>
        <dbReference type="ARBA" id="ARBA00022960"/>
    </source>
</evidence>
<dbReference type="OrthoDB" id="9766909at2"/>
<dbReference type="UniPathway" id="UPA00219"/>
<dbReference type="GO" id="GO:0030288">
    <property type="term" value="C:outer membrane-bounded periplasmic space"/>
    <property type="evidence" value="ECO:0007669"/>
    <property type="project" value="TreeGrafter"/>
</dbReference>
<keyword evidence="19" id="KW-0472">Membrane</keyword>
<evidence type="ECO:0000256" key="16">
    <source>
        <dbReference type="ARBA" id="ARBA00022968"/>
    </source>
</evidence>
<dbReference type="CDD" id="cd00164">
    <property type="entry name" value="S1_like"/>
    <property type="match status" value="1"/>
</dbReference>
<evidence type="ECO:0000256" key="4">
    <source>
        <dbReference type="ARBA" id="ARBA00007739"/>
    </source>
</evidence>
<reference evidence="32" key="2">
    <citation type="submission" date="2013-07" db="EMBL/GenBank/DDBJ databases">
        <authorList>
            <person name="Morais-Silva F.O."/>
            <person name="Rezende A.M."/>
            <person name="Pimentel C."/>
            <person name="Resende D.M."/>
            <person name="Santos C.I."/>
            <person name="Clemente C."/>
            <person name="de Oliveira L.M."/>
            <person name="da Silva S.M."/>
            <person name="Costa D.A."/>
            <person name="Varela-Raposo A."/>
            <person name="Horacio E.C.A."/>
            <person name="Matos M."/>
            <person name="Flores O."/>
            <person name="Ruiz J.C."/>
            <person name="Rodrigues-Pousada C."/>
        </authorList>
    </citation>
    <scope>NUCLEOTIDE SEQUENCE [LARGE SCALE GENOMIC DNA]</scope>
    <source>
        <strain evidence="32">ATCC 19364 / DSM 1382 / NCIMB 9332 / VKM B-1759</strain>
    </source>
</reference>
<dbReference type="InterPro" id="IPR031376">
    <property type="entry name" value="PCB_OB"/>
</dbReference>
<comment type="similarity">
    <text evidence="4">In the N-terminal section; belongs to the glycosyltransferase 51 family.</text>
</comment>
<feature type="domain" description="Penicillin-binding protein transpeptidase" evidence="28">
    <location>
        <begin position="464"/>
        <end position="696"/>
    </location>
</feature>
<keyword evidence="11" id="KW-0328">Glycosyltransferase</keyword>
<comment type="subcellular location">
    <subcellularLocation>
        <location evidence="1">Cell inner membrane</location>
        <topology evidence="1">Single-pass type II membrane protein</topology>
    </subcellularLocation>
</comment>
<feature type="compositionally biased region" description="Low complexity" evidence="27">
    <location>
        <begin position="802"/>
        <end position="814"/>
    </location>
</feature>
<evidence type="ECO:0000256" key="3">
    <source>
        <dbReference type="ARBA" id="ARBA00007090"/>
    </source>
</evidence>
<dbReference type="GO" id="GO:0046677">
    <property type="term" value="P:response to antibiotic"/>
    <property type="evidence" value="ECO:0007669"/>
    <property type="project" value="UniProtKB-KW"/>
</dbReference>
<dbReference type="SUPFAM" id="SSF50249">
    <property type="entry name" value="Nucleic acid-binding proteins"/>
    <property type="match status" value="1"/>
</dbReference>
<dbReference type="PANTHER" id="PTHR32282">
    <property type="entry name" value="BINDING PROTEIN TRANSPEPTIDASE, PUTATIVE-RELATED"/>
    <property type="match status" value="1"/>
</dbReference>